<sequence length="83" mass="9641">MYISIDDPDYHYSRWVETIERYQLNGRHVLAGTVLRKWIAEQFYGGGPIVLPRHLLLIDGQVVEPYVPGPADLRGLEEKLRSY</sequence>
<dbReference type="RefSeq" id="WP_044221065.1">
    <property type="nucleotide sequence ID" value="NZ_JBKAGJ010000023.1"/>
</dbReference>
<accession>A0A098S7W2</accession>
<dbReference type="AlphaFoldDB" id="A0A098S7W2"/>
<gene>
    <name evidence="1" type="ORF">IX84_13250</name>
</gene>
<evidence type="ECO:0000313" key="1">
    <source>
        <dbReference type="EMBL" id="KGE87738.1"/>
    </source>
</evidence>
<reference evidence="1 2" key="1">
    <citation type="journal article" date="2014" name="Int. J. Syst. Evol. Microbiol.">
        <title>Phaeodactylibacter xiamenensis gen. nov., sp. nov., a member of the family Saprospiraceae isolated from the marine alga Phaeodactylum tricornutum.</title>
        <authorList>
            <person name="Chen Z.Jr."/>
            <person name="Lei X."/>
            <person name="Lai Q."/>
            <person name="Li Y."/>
            <person name="Zhang B."/>
            <person name="Zhang J."/>
            <person name="Zhang H."/>
            <person name="Yang L."/>
            <person name="Zheng W."/>
            <person name="Tian Y."/>
            <person name="Yu Z."/>
            <person name="Xu H.Jr."/>
            <person name="Zheng T."/>
        </authorList>
    </citation>
    <scope>NUCLEOTIDE SEQUENCE [LARGE SCALE GENOMIC DNA]</scope>
    <source>
        <strain evidence="1 2">KD52</strain>
    </source>
</reference>
<organism evidence="1 2">
    <name type="scientific">Phaeodactylibacter xiamenensis</name>
    <dbReference type="NCBI Taxonomy" id="1524460"/>
    <lineage>
        <taxon>Bacteria</taxon>
        <taxon>Pseudomonadati</taxon>
        <taxon>Bacteroidota</taxon>
        <taxon>Saprospiria</taxon>
        <taxon>Saprospirales</taxon>
        <taxon>Haliscomenobacteraceae</taxon>
        <taxon>Phaeodactylibacter</taxon>
    </lineage>
</organism>
<proteinExistence type="predicted"/>
<dbReference type="Proteomes" id="UP000029736">
    <property type="component" value="Unassembled WGS sequence"/>
</dbReference>
<comment type="caution">
    <text evidence="1">The sequence shown here is derived from an EMBL/GenBank/DDBJ whole genome shotgun (WGS) entry which is preliminary data.</text>
</comment>
<protein>
    <recommendedName>
        <fullName evidence="3">Thioredoxin-like fold domain-containing protein</fullName>
    </recommendedName>
</protein>
<keyword evidence="2" id="KW-1185">Reference proteome</keyword>
<evidence type="ECO:0008006" key="3">
    <source>
        <dbReference type="Google" id="ProtNLM"/>
    </source>
</evidence>
<dbReference type="EMBL" id="JPOS01000033">
    <property type="protein sequence ID" value="KGE87738.1"/>
    <property type="molecule type" value="Genomic_DNA"/>
</dbReference>
<name>A0A098S7W2_9BACT</name>
<dbReference type="STRING" id="1524460.IX84_13250"/>
<evidence type="ECO:0000313" key="2">
    <source>
        <dbReference type="Proteomes" id="UP000029736"/>
    </source>
</evidence>